<dbReference type="EMBL" id="JAHGAW010000004">
    <property type="protein sequence ID" value="MBT2186884.1"/>
    <property type="molecule type" value="Genomic_DNA"/>
</dbReference>
<keyword evidence="3" id="KW-1185">Reference proteome</keyword>
<proteinExistence type="predicted"/>
<dbReference type="RefSeq" id="WP_214622659.1">
    <property type="nucleotide sequence ID" value="NZ_JAHGAW010000004.1"/>
</dbReference>
<protein>
    <submittedName>
        <fullName evidence="2">Uncharacterized protein</fullName>
    </submittedName>
</protein>
<evidence type="ECO:0000313" key="3">
    <source>
        <dbReference type="Proteomes" id="UP001138757"/>
    </source>
</evidence>
<evidence type="ECO:0000256" key="1">
    <source>
        <dbReference type="SAM" id="Phobius"/>
    </source>
</evidence>
<reference evidence="2" key="1">
    <citation type="submission" date="2021-05" db="EMBL/GenBank/DDBJ databases">
        <title>Genome of Sphingobium sp. strain.</title>
        <authorList>
            <person name="Fan R."/>
        </authorList>
    </citation>
    <scope>NUCLEOTIDE SEQUENCE</scope>
    <source>
        <strain evidence="2">H33</strain>
    </source>
</reference>
<name>A0A9X1IQV2_9SPHN</name>
<dbReference type="Proteomes" id="UP001138757">
    <property type="component" value="Unassembled WGS sequence"/>
</dbReference>
<sequence length="64" mass="6554">MSDDPTPPPSRKPGNRMAGGAPIALLTLAGTIIGGFLHQPSIGLLIGLGVGVLIAILIWRMGPR</sequence>
<accession>A0A9X1IQV2</accession>
<keyword evidence="1" id="KW-1133">Transmembrane helix</keyword>
<feature type="transmembrane region" description="Helical" evidence="1">
    <location>
        <begin position="17"/>
        <end position="36"/>
    </location>
</feature>
<feature type="transmembrane region" description="Helical" evidence="1">
    <location>
        <begin position="42"/>
        <end position="59"/>
    </location>
</feature>
<evidence type="ECO:0000313" key="2">
    <source>
        <dbReference type="EMBL" id="MBT2186884.1"/>
    </source>
</evidence>
<keyword evidence="1" id="KW-0472">Membrane</keyword>
<keyword evidence="1" id="KW-0812">Transmembrane</keyword>
<comment type="caution">
    <text evidence="2">The sequence shown here is derived from an EMBL/GenBank/DDBJ whole genome shotgun (WGS) entry which is preliminary data.</text>
</comment>
<dbReference type="AlphaFoldDB" id="A0A9X1IQV2"/>
<organism evidence="2 3">
    <name type="scientific">Sphingobium nicotianae</name>
    <dbReference type="NCBI Taxonomy" id="2782607"/>
    <lineage>
        <taxon>Bacteria</taxon>
        <taxon>Pseudomonadati</taxon>
        <taxon>Pseudomonadota</taxon>
        <taxon>Alphaproteobacteria</taxon>
        <taxon>Sphingomonadales</taxon>
        <taxon>Sphingomonadaceae</taxon>
        <taxon>Sphingobium</taxon>
    </lineage>
</organism>
<gene>
    <name evidence="2" type="ORF">KK488_07975</name>
</gene>